<evidence type="ECO:0000256" key="3">
    <source>
        <dbReference type="ARBA" id="ARBA00023237"/>
    </source>
</evidence>
<dbReference type="InterPro" id="IPR011990">
    <property type="entry name" value="TPR-like_helical_dom_sf"/>
</dbReference>
<dbReference type="EMBL" id="MQUC01000003">
    <property type="protein sequence ID" value="PRP66480.1"/>
    <property type="molecule type" value="Genomic_DNA"/>
</dbReference>
<dbReference type="GO" id="GO:0009279">
    <property type="term" value="C:cell outer membrane"/>
    <property type="evidence" value="ECO:0007669"/>
    <property type="project" value="UniProtKB-SubCell"/>
</dbReference>
<keyword evidence="8" id="KW-1185">Reference proteome</keyword>
<dbReference type="InterPro" id="IPR050330">
    <property type="entry name" value="Bact_OuterMem_StrucFunc"/>
</dbReference>
<comment type="caution">
    <text evidence="7">The sequence shown here is derived from an EMBL/GenBank/DDBJ whole genome shotgun (WGS) entry which is preliminary data.</text>
</comment>
<evidence type="ECO:0000259" key="6">
    <source>
        <dbReference type="PROSITE" id="PS51123"/>
    </source>
</evidence>
<dbReference type="Gene3D" id="2.120.10.30">
    <property type="entry name" value="TolB, C-terminal domain"/>
    <property type="match status" value="1"/>
</dbReference>
<reference evidence="7 8" key="1">
    <citation type="submission" date="2016-11" db="EMBL/GenBank/DDBJ databases">
        <title>Trade-off between light-utilization and light-protection in marine flavobacteria.</title>
        <authorList>
            <person name="Kumagai Y."/>
        </authorList>
    </citation>
    <scope>NUCLEOTIDE SEQUENCE [LARGE SCALE GENOMIC DNA]</scope>
    <source>
        <strain evidence="7 8">JCM 17109</strain>
    </source>
</reference>
<evidence type="ECO:0000256" key="1">
    <source>
        <dbReference type="ARBA" id="ARBA00004442"/>
    </source>
</evidence>
<dbReference type="SUPFAM" id="SSF82171">
    <property type="entry name" value="DPP6 N-terminal domain-like"/>
    <property type="match status" value="1"/>
</dbReference>
<dbReference type="CDD" id="cd07185">
    <property type="entry name" value="OmpA_C-like"/>
    <property type="match status" value="1"/>
</dbReference>
<dbReference type="SUPFAM" id="SSF103088">
    <property type="entry name" value="OmpA-like"/>
    <property type="match status" value="1"/>
</dbReference>
<dbReference type="PANTHER" id="PTHR30329">
    <property type="entry name" value="STATOR ELEMENT OF FLAGELLAR MOTOR COMPLEX"/>
    <property type="match status" value="1"/>
</dbReference>
<evidence type="ECO:0000256" key="2">
    <source>
        <dbReference type="ARBA" id="ARBA00023136"/>
    </source>
</evidence>
<evidence type="ECO:0000313" key="7">
    <source>
        <dbReference type="EMBL" id="PRP66480.1"/>
    </source>
</evidence>
<dbReference type="Pfam" id="PF00691">
    <property type="entry name" value="OmpA"/>
    <property type="match status" value="1"/>
</dbReference>
<dbReference type="SUPFAM" id="SSF48452">
    <property type="entry name" value="TPR-like"/>
    <property type="match status" value="1"/>
</dbReference>
<feature type="domain" description="OmpA-like" evidence="6">
    <location>
        <begin position="508"/>
        <end position="627"/>
    </location>
</feature>
<dbReference type="PRINTS" id="PR01021">
    <property type="entry name" value="OMPADOMAIN"/>
</dbReference>
<keyword evidence="5" id="KW-0732">Signal</keyword>
<name>A0A2S9WSM3_9FLAO</name>
<gene>
    <name evidence="7" type="ORF">BST86_04915</name>
</gene>
<feature type="signal peptide" evidence="5">
    <location>
        <begin position="1"/>
        <end position="20"/>
    </location>
</feature>
<accession>A0A2S9WSM3</accession>
<dbReference type="PANTHER" id="PTHR30329:SF21">
    <property type="entry name" value="LIPOPROTEIN YIAD-RELATED"/>
    <property type="match status" value="1"/>
</dbReference>
<keyword evidence="2 4" id="KW-0472">Membrane</keyword>
<keyword evidence="3" id="KW-0998">Cell outer membrane</keyword>
<dbReference type="Proteomes" id="UP000239532">
    <property type="component" value="Unassembled WGS sequence"/>
</dbReference>
<sequence length="627" mass="71488">MRLRITILLMGLCTSFCAQAQELSLKQTNRLYKNQAYVEAIKNYENLKPTTEVLKKLGDCYYYVGDMDKAAFTYSKVEDKGGVIEDYDRIYRYAQSLMAIKDYDKADSYMLYYQGQSWNTREFLKDLELSTPHTFNVRPMANNGSNSDFGMSFMGNDKVVFASSRNKERPIYAWNGLPYLDLYTATLDRNGSLKSVEAFEAVNTDLHESNAVFNQAGTVMYFNRNNEERVKVDGMPVSNMQIFRAELVDGQWTNITSLPFNDETYSNQHPSLSKDGSTLYYSSNMPGGYGEFDIYKVDILGNGTYGEPVNLGEDINTQHLDQFPYISGTNTLYYATNGKPGLGGLDIHRSDMVNGTFEKPINLGSTINSSRDDFAYIVDENLDRAWFSSNRSGTDVLYESFREENMLDKYAVGGVVKDSITNKLLPESLVSLLDERGTVIDDAIVGEDARYFFKIKPNRKYTIRGTRKLYIPQNVDFSTDKNGKISHDILLTLLSYDDAEDMIRQDRKGDTQVELDQIFFDFDESVIKPQAAATLDNLVDILNKYPEMEIEISSHTDVRGPAEYNLDLSNRRAAATLEYIVSKGIDRDRLRSIGYGEMQPLNKCVNEGMCTEEEYRLNRRSEFKIMN</sequence>
<feature type="chain" id="PRO_5015752842" description="OmpA-like domain-containing protein" evidence="5">
    <location>
        <begin position="21"/>
        <end position="627"/>
    </location>
</feature>
<dbReference type="InterPro" id="IPR006665">
    <property type="entry name" value="OmpA-like"/>
</dbReference>
<dbReference type="RefSeq" id="WP_105982308.1">
    <property type="nucleotide sequence ID" value="NZ_MQUC01000003.1"/>
</dbReference>
<dbReference type="InterPro" id="IPR011659">
    <property type="entry name" value="WD40"/>
</dbReference>
<dbReference type="Gene3D" id="3.30.1330.60">
    <property type="entry name" value="OmpA-like domain"/>
    <property type="match status" value="1"/>
</dbReference>
<evidence type="ECO:0000256" key="4">
    <source>
        <dbReference type="PROSITE-ProRule" id="PRU00473"/>
    </source>
</evidence>
<dbReference type="OrthoDB" id="9809364at2"/>
<organism evidence="7 8">
    <name type="scientific">Nonlabens agnitus</name>
    <dbReference type="NCBI Taxonomy" id="870484"/>
    <lineage>
        <taxon>Bacteria</taxon>
        <taxon>Pseudomonadati</taxon>
        <taxon>Bacteroidota</taxon>
        <taxon>Flavobacteriia</taxon>
        <taxon>Flavobacteriales</taxon>
        <taxon>Flavobacteriaceae</taxon>
        <taxon>Nonlabens</taxon>
    </lineage>
</organism>
<evidence type="ECO:0000256" key="5">
    <source>
        <dbReference type="SAM" id="SignalP"/>
    </source>
</evidence>
<evidence type="ECO:0000313" key="8">
    <source>
        <dbReference type="Proteomes" id="UP000239532"/>
    </source>
</evidence>
<dbReference type="PROSITE" id="PS51123">
    <property type="entry name" value="OMPA_2"/>
    <property type="match status" value="1"/>
</dbReference>
<protein>
    <recommendedName>
        <fullName evidence="6">OmpA-like domain-containing protein</fullName>
    </recommendedName>
</protein>
<dbReference type="InterPro" id="IPR036737">
    <property type="entry name" value="OmpA-like_sf"/>
</dbReference>
<dbReference type="Pfam" id="PF07676">
    <property type="entry name" value="PD40"/>
    <property type="match status" value="1"/>
</dbReference>
<dbReference type="InterPro" id="IPR011042">
    <property type="entry name" value="6-blade_b-propeller_TolB-like"/>
</dbReference>
<proteinExistence type="predicted"/>
<dbReference type="AlphaFoldDB" id="A0A2S9WSM3"/>
<comment type="subcellular location">
    <subcellularLocation>
        <location evidence="1">Cell outer membrane</location>
    </subcellularLocation>
</comment>
<dbReference type="InterPro" id="IPR006664">
    <property type="entry name" value="OMP_bac"/>
</dbReference>